<organism evidence="2 3">
    <name type="scientific">Caerostris darwini</name>
    <dbReference type="NCBI Taxonomy" id="1538125"/>
    <lineage>
        <taxon>Eukaryota</taxon>
        <taxon>Metazoa</taxon>
        <taxon>Ecdysozoa</taxon>
        <taxon>Arthropoda</taxon>
        <taxon>Chelicerata</taxon>
        <taxon>Arachnida</taxon>
        <taxon>Araneae</taxon>
        <taxon>Araneomorphae</taxon>
        <taxon>Entelegynae</taxon>
        <taxon>Araneoidea</taxon>
        <taxon>Araneidae</taxon>
        <taxon>Caerostris</taxon>
    </lineage>
</organism>
<feature type="region of interest" description="Disordered" evidence="1">
    <location>
        <begin position="1"/>
        <end position="26"/>
    </location>
</feature>
<dbReference type="EMBL" id="BPLQ01015712">
    <property type="protein sequence ID" value="GIY90375.1"/>
    <property type="molecule type" value="Genomic_DNA"/>
</dbReference>
<keyword evidence="3" id="KW-1185">Reference proteome</keyword>
<evidence type="ECO:0000313" key="2">
    <source>
        <dbReference type="EMBL" id="GIY90375.1"/>
    </source>
</evidence>
<sequence length="154" mass="17695">MESATINWRGGKPPNHPWPKSGYKMSSPPGMENPIQIIRRLCNTLSVTVLSVYKSWQLKRLSDARSPACPPARMHAPPWHAIPSFPLTPLTLRLRSFKSVIHLSGEFRNRNFSNNITRIALKVELDVKFSKNFNRIVLNFELNVKFRTMLPESQ</sequence>
<reference evidence="2 3" key="1">
    <citation type="submission" date="2021-06" db="EMBL/GenBank/DDBJ databases">
        <title>Caerostris darwini draft genome.</title>
        <authorList>
            <person name="Kono N."/>
            <person name="Arakawa K."/>
        </authorList>
    </citation>
    <scope>NUCLEOTIDE SEQUENCE [LARGE SCALE GENOMIC DNA]</scope>
</reference>
<dbReference type="Proteomes" id="UP001054837">
    <property type="component" value="Unassembled WGS sequence"/>
</dbReference>
<name>A0AAV4X8R8_9ARAC</name>
<dbReference type="AlphaFoldDB" id="A0AAV4X8R8"/>
<accession>A0AAV4X8R8</accession>
<gene>
    <name evidence="2" type="ORF">CDAR_417391</name>
</gene>
<comment type="caution">
    <text evidence="2">The sequence shown here is derived from an EMBL/GenBank/DDBJ whole genome shotgun (WGS) entry which is preliminary data.</text>
</comment>
<proteinExistence type="predicted"/>
<evidence type="ECO:0000256" key="1">
    <source>
        <dbReference type="SAM" id="MobiDB-lite"/>
    </source>
</evidence>
<evidence type="ECO:0000313" key="3">
    <source>
        <dbReference type="Proteomes" id="UP001054837"/>
    </source>
</evidence>
<protein>
    <submittedName>
        <fullName evidence="2">Uncharacterized protein</fullName>
    </submittedName>
</protein>